<sequence length="121" mass="14182">MPRKWLSMNQTYSANNSIKNDSLAALYGKYHYEECLIDDIYASETQRFTIQTSSSKALISNNHFQDSDLDVEEDNRTSNEFMAHLNAEYHEKALLANQKRFYKRSMRMGSARKHMDKSKET</sequence>
<protein>
    <submittedName>
        <fullName evidence="1">Uncharacterized protein</fullName>
    </submittedName>
</protein>
<comment type="caution">
    <text evidence="1">The sequence shown here is derived from an EMBL/GenBank/DDBJ whole genome shotgun (WGS) entry which is preliminary data.</text>
</comment>
<reference evidence="1" key="1">
    <citation type="journal article" date="2019" name="Sci. Rep.">
        <title>Draft genome of Tanacetum cinerariifolium, the natural source of mosquito coil.</title>
        <authorList>
            <person name="Yamashiro T."/>
            <person name="Shiraishi A."/>
            <person name="Satake H."/>
            <person name="Nakayama K."/>
        </authorList>
    </citation>
    <scope>NUCLEOTIDE SEQUENCE</scope>
</reference>
<gene>
    <name evidence="1" type="ORF">Tci_830977</name>
</gene>
<feature type="non-terminal residue" evidence="1">
    <location>
        <position position="121"/>
    </location>
</feature>
<proteinExistence type="predicted"/>
<evidence type="ECO:0000313" key="1">
    <source>
        <dbReference type="EMBL" id="GFC59007.1"/>
    </source>
</evidence>
<organism evidence="1">
    <name type="scientific">Tanacetum cinerariifolium</name>
    <name type="common">Dalmatian daisy</name>
    <name type="synonym">Chrysanthemum cinerariifolium</name>
    <dbReference type="NCBI Taxonomy" id="118510"/>
    <lineage>
        <taxon>Eukaryota</taxon>
        <taxon>Viridiplantae</taxon>
        <taxon>Streptophyta</taxon>
        <taxon>Embryophyta</taxon>
        <taxon>Tracheophyta</taxon>
        <taxon>Spermatophyta</taxon>
        <taxon>Magnoliopsida</taxon>
        <taxon>eudicotyledons</taxon>
        <taxon>Gunneridae</taxon>
        <taxon>Pentapetalae</taxon>
        <taxon>asterids</taxon>
        <taxon>campanulids</taxon>
        <taxon>Asterales</taxon>
        <taxon>Asteraceae</taxon>
        <taxon>Asteroideae</taxon>
        <taxon>Anthemideae</taxon>
        <taxon>Anthemidinae</taxon>
        <taxon>Tanacetum</taxon>
    </lineage>
</organism>
<accession>A0A699QDD7</accession>
<dbReference type="EMBL" id="BKCJ010979727">
    <property type="protein sequence ID" value="GFC59007.1"/>
    <property type="molecule type" value="Genomic_DNA"/>
</dbReference>
<name>A0A699QDD7_TANCI</name>
<dbReference type="AlphaFoldDB" id="A0A699QDD7"/>